<keyword evidence="2" id="KW-0472">Membrane</keyword>
<protein>
    <recommendedName>
        <fullName evidence="3">SSD domain-containing protein</fullName>
    </recommendedName>
</protein>
<evidence type="ECO:0000256" key="2">
    <source>
        <dbReference type="SAM" id="Phobius"/>
    </source>
</evidence>
<evidence type="ECO:0000313" key="4">
    <source>
        <dbReference type="EMBL" id="CAJ1406773.1"/>
    </source>
</evidence>
<feature type="domain" description="SSD" evidence="3">
    <location>
        <begin position="1486"/>
        <end position="1636"/>
    </location>
</feature>
<dbReference type="Pfam" id="PF12349">
    <property type="entry name" value="Sterol-sensing"/>
    <property type="match status" value="2"/>
</dbReference>
<evidence type="ECO:0000259" key="3">
    <source>
        <dbReference type="PROSITE" id="PS50156"/>
    </source>
</evidence>
<dbReference type="InterPro" id="IPR000731">
    <property type="entry name" value="SSD"/>
</dbReference>
<accession>A0AA36JIC4</accession>
<evidence type="ECO:0000256" key="1">
    <source>
        <dbReference type="ARBA" id="ARBA00005585"/>
    </source>
</evidence>
<feature type="transmembrane region" description="Helical" evidence="2">
    <location>
        <begin position="1932"/>
        <end position="1951"/>
    </location>
</feature>
<organism evidence="4 5">
    <name type="scientific">Effrenium voratum</name>
    <dbReference type="NCBI Taxonomy" id="2562239"/>
    <lineage>
        <taxon>Eukaryota</taxon>
        <taxon>Sar</taxon>
        <taxon>Alveolata</taxon>
        <taxon>Dinophyceae</taxon>
        <taxon>Suessiales</taxon>
        <taxon>Symbiodiniaceae</taxon>
        <taxon>Effrenium</taxon>
    </lineage>
</organism>
<keyword evidence="2" id="KW-0812">Transmembrane</keyword>
<feature type="transmembrane region" description="Helical" evidence="2">
    <location>
        <begin position="1478"/>
        <end position="1496"/>
    </location>
</feature>
<dbReference type="PROSITE" id="PS50156">
    <property type="entry name" value="SSD"/>
    <property type="match status" value="2"/>
</dbReference>
<proteinExistence type="inferred from homology"/>
<name>A0AA36JIC4_9DINO</name>
<comment type="caution">
    <text evidence="4">The sequence shown here is derived from an EMBL/GenBank/DDBJ whole genome shotgun (WGS) entry which is preliminary data.</text>
</comment>
<feature type="transmembrane region" description="Helical" evidence="2">
    <location>
        <begin position="27"/>
        <end position="44"/>
    </location>
</feature>
<dbReference type="PANTHER" id="PTHR10796">
    <property type="entry name" value="PATCHED-RELATED"/>
    <property type="match status" value="1"/>
</dbReference>
<evidence type="ECO:0000313" key="5">
    <source>
        <dbReference type="Proteomes" id="UP001178507"/>
    </source>
</evidence>
<feature type="transmembrane region" description="Helical" evidence="2">
    <location>
        <begin position="1695"/>
        <end position="1714"/>
    </location>
</feature>
<feature type="transmembrane region" description="Helical" evidence="2">
    <location>
        <begin position="2029"/>
        <end position="2048"/>
    </location>
</feature>
<feature type="transmembrane region" description="Helical" evidence="2">
    <location>
        <begin position="965"/>
        <end position="988"/>
    </location>
</feature>
<gene>
    <name evidence="4" type="ORF">EVOR1521_LOCUS28643</name>
</gene>
<feature type="transmembrane region" description="Helical" evidence="2">
    <location>
        <begin position="1503"/>
        <end position="1526"/>
    </location>
</feature>
<feature type="transmembrane region" description="Helical" evidence="2">
    <location>
        <begin position="438"/>
        <end position="462"/>
    </location>
</feature>
<dbReference type="Gene3D" id="1.20.1640.10">
    <property type="entry name" value="Multidrug efflux transporter AcrB transmembrane domain"/>
    <property type="match status" value="4"/>
</dbReference>
<dbReference type="EMBL" id="CAUJNA010003645">
    <property type="protein sequence ID" value="CAJ1406773.1"/>
    <property type="molecule type" value="Genomic_DNA"/>
</dbReference>
<comment type="similarity">
    <text evidence="1">Belongs to the patched family.</text>
</comment>
<feature type="transmembrane region" description="Helical" evidence="2">
    <location>
        <begin position="550"/>
        <end position="572"/>
    </location>
</feature>
<dbReference type="GO" id="GO:0016020">
    <property type="term" value="C:membrane"/>
    <property type="evidence" value="ECO:0007669"/>
    <property type="project" value="TreeGrafter"/>
</dbReference>
<feature type="domain" description="SSD" evidence="3">
    <location>
        <begin position="422"/>
        <end position="572"/>
    </location>
</feature>
<feature type="transmembrane region" description="Helical" evidence="2">
    <location>
        <begin position="1614"/>
        <end position="1636"/>
    </location>
</feature>
<reference evidence="4" key="1">
    <citation type="submission" date="2023-08" db="EMBL/GenBank/DDBJ databases">
        <authorList>
            <person name="Chen Y."/>
            <person name="Shah S."/>
            <person name="Dougan E. K."/>
            <person name="Thang M."/>
            <person name="Chan C."/>
        </authorList>
    </citation>
    <scope>NUCLEOTIDE SEQUENCE</scope>
</reference>
<sequence length="2104" mass="230001">MGGVEGCLEAFFEAVGRKVGGHPVKSLIGSIIFTVACCGGFAFLESETRPEKQWVPVGSLALDHDEYVKATWPGNARFNFFSATCADVDEASCNILDPKYLQRFHMLNEQIMNITIDGTTLVQKLDEDHKRSAGDNRPWTIYSGSWSFSGEPTSVNGSVVFNGRKCYAFGPFCGRSSVLDVFRGDDYVIQNLDDNQIKLALNNWEDQETFCPLTLATANSPCYNSTCQAYNTPDERYACRVEATQYCNQKCPTNTIMVNGEEVTIPVNLATCEDRGCIQLGNLGSISTTSTSAPGGQLNTDPGQAPDSAFEFQPTKIRTMVGGLVADTNWKYAGGKHIAGFFALNKNELYCPIEGRTDPVADEWERRALCIMGIDADSRAEPKLDCKEDDLLKFSGLFQRSLGDEFGNAIRGDIAKLSSSYFVIIVIMIGKLDAVHSGVVLSMVAVLIVGLTIGSTLGLMGYFGVPNGNLNNNLYFLLLGLGVDDAFVLSSEFARHMATSKGEGTSVAELIARTARTGGISVLITSATDALAFLVGATTVLPALGWFCTYAGVSIVLCFTFQLTVFLPVLALNARRTRSNRVDCCCCFTVSERSADDPQGCCCCCLPKKVLQGGFIKKGLVCFTEQMTKPVGQIVTFIVFAAVTGIGIYGSTQIYKDFKLEWFIPDSSYVNTFFNINRDNFATGTPITVNFPMSPDAFDQQSNLYDVYGYLNTSNLVNHDVVVDSWHMEFMEWATAPNQAATQGDTFSPSRSDAQAAFTDKTEFYTALHLWYRNSVGSRYRNSIKWNDQDCQVDSNMDAVPAGCVPTEGLAASRFNAELSLAATDRGTDRYTTMTSMRSEVTNRYAGAFPYSFDFLYWEEVGVIDTELVRNLAICGGVILIVIFALVPNPRIAVWVVLCVSLSIVDTLGYMYFWDVTISGVSTIYVLICVGLAVDYAAHIAHMFKESTGTARERAIASMERIGPCTFNAVVSTLLAVVVVGFSESYVFRIFFKVLFLVVTIAGAHGLWLLPTILSLVGGSKAAPESDYSEKAWVMILEFARPCALSVQTFAFSQNRLLLFLDGRAGGVEGCLEAFFEAVGRKVGGHPVKSLIGSIIFTVACCGGFAFLESETRPEKQWVPVGSLALDHDEYVKATWPGNARFNFFSATCADVDEASCNILDPKYLQRFHMLNEQIMNITIDGTTLVQKLDEDHKRSAGDNRPWTIYSGSWSFSGEPTSVNGSVVFNGRKCYAFGPFCGRSSVLDVFRGDDYVIQNLDDNQIKLALNNWEDQETFCPLTLATANSPCYNSTCQAYNTPDERYACRVEATQYCNQKCPTNTIMVNGEEVTIPVNLATCEDRGCIQLGNLGSISTTSTSAPGGQLNTDPGQAPDSAFEFQPTKIRTMVGGLVADTNWKYAGGKHIAGFFALNKNELYCPIEGRTDPVADEWERRALCIMGIDADSRAEPKLDCKEDDLLKFSGLFQRSLGDEFGNAIRGDIAKLSSSYFVIIVIMIGKLDAVHSGVVLSMVAVLIVGLTIGSTLGLMGYFGVPNGNLNNNLYFLLLGLGVDDAFVLSSEFARHMATSKGEDTSVAELIARTARTGGISVLITSATDALAFLVGATTVLPALGWFCTYAGVSIVLCFTFQLTVFLPVLALNARRTRSNRVDCCCCFTVSERSADDPQGCCCCCLPKKVLQGGFIKKGLVSFTEQMTKPVGQIVTFIIFAAVTGIGIYGSTQIYKDFKLEWFIPDSSYVNTFFNINRDNFATGTPITVNFPMSPDAFDQQSNLYDVYGYLNTSNLVNHDVVVDSWHMEFMEWATAPNQAATQGDTFSPSRSDAQAVFTDKTEFYTALHLWYRNSVGSRYRNSIKWNDQDCQVDSNMDAVPAGCVPTEGLAASRFNAELSLAATDRGTDRYTTMTSMRSEVTNRYAGAFPYSFDFLYWEEVGVIDTELVRNLAICGGVILIVIFALVPNPRIAVWVVLCVSLSIVDTLGYMYFWDVTISGVSTIYVLICVGLAVDYAAHIAHMFKESTGTARERAIASMERIGPCTFNAVVSTLLAVVVVGFSESYVFRIFFKVLFLVVTIAGAHGLWLLPTILSLVGGSKAAPEAENAEKASRTTPEEA</sequence>
<feature type="transmembrane region" description="Helical" evidence="2">
    <location>
        <begin position="2054"/>
        <end position="2074"/>
    </location>
</feature>
<keyword evidence="2" id="KW-1133">Transmembrane helix</keyword>
<feature type="transmembrane region" description="Helical" evidence="2">
    <location>
        <begin position="1956"/>
        <end position="1976"/>
    </location>
</feature>
<feature type="transmembrane region" description="Helical" evidence="2">
    <location>
        <begin position="1091"/>
        <end position="1108"/>
    </location>
</feature>
<dbReference type="SUPFAM" id="SSF82866">
    <property type="entry name" value="Multidrug efflux transporter AcrB transmembrane domain"/>
    <property type="match status" value="4"/>
</dbReference>
<dbReference type="PANTHER" id="PTHR10796:SF92">
    <property type="entry name" value="PATCHED-RELATED, ISOFORM A"/>
    <property type="match status" value="1"/>
</dbReference>
<feature type="transmembrane region" description="Helical" evidence="2">
    <location>
        <begin position="1988"/>
        <end position="2008"/>
    </location>
</feature>
<dbReference type="InterPro" id="IPR051697">
    <property type="entry name" value="Patched_domain-protein"/>
</dbReference>
<feature type="transmembrane region" description="Helical" evidence="2">
    <location>
        <begin position="1584"/>
        <end position="1608"/>
    </location>
</feature>
<feature type="transmembrane region" description="Helical" evidence="2">
    <location>
        <begin position="868"/>
        <end position="887"/>
    </location>
</feature>
<dbReference type="Proteomes" id="UP001178507">
    <property type="component" value="Unassembled WGS sequence"/>
</dbReference>
<dbReference type="InterPro" id="IPR053958">
    <property type="entry name" value="HMGCR/SNAP/NPC1-like_SSD"/>
</dbReference>
<keyword evidence="5" id="KW-1185">Reference proteome</keyword>
<feature type="transmembrane region" description="Helical" evidence="2">
    <location>
        <begin position="520"/>
        <end position="544"/>
    </location>
</feature>
<feature type="transmembrane region" description="Helical" evidence="2">
    <location>
        <begin position="994"/>
        <end position="1017"/>
    </location>
</feature>
<feature type="transmembrane region" description="Helical" evidence="2">
    <location>
        <begin position="892"/>
        <end position="912"/>
    </location>
</feature>
<feature type="transmembrane region" description="Helical" evidence="2">
    <location>
        <begin position="924"/>
        <end position="944"/>
    </location>
</feature>